<comment type="caution">
    <text evidence="1">The sequence shown here is derived from an EMBL/GenBank/DDBJ whole genome shotgun (WGS) entry which is preliminary data.</text>
</comment>
<name>A5KNQ5_9FIRM</name>
<dbReference type="PaxDb" id="411460-RUMTOR_01880"/>
<proteinExistence type="predicted"/>
<protein>
    <submittedName>
        <fullName evidence="1">Uncharacterized protein</fullName>
    </submittedName>
</protein>
<evidence type="ECO:0000313" key="1">
    <source>
        <dbReference type="EMBL" id="EDK23993.1"/>
    </source>
</evidence>
<evidence type="ECO:0000313" key="2">
    <source>
        <dbReference type="Proteomes" id="UP000003577"/>
    </source>
</evidence>
<organism evidence="1 2">
    <name type="scientific">[Ruminococcus] torques ATCC 27756</name>
    <dbReference type="NCBI Taxonomy" id="411460"/>
    <lineage>
        <taxon>Bacteria</taxon>
        <taxon>Bacillati</taxon>
        <taxon>Bacillota</taxon>
        <taxon>Clostridia</taxon>
        <taxon>Lachnospirales</taxon>
        <taxon>Lachnospiraceae</taxon>
        <taxon>Mediterraneibacter</taxon>
    </lineage>
</organism>
<dbReference type="AlphaFoldDB" id="A5KNQ5"/>
<dbReference type="HOGENOM" id="CLU_3358263_0_0_9"/>
<reference evidence="1 2" key="2">
    <citation type="submission" date="2007-04" db="EMBL/GenBank/DDBJ databases">
        <title>Draft genome sequence of Ruminococcus torques (ATCC 27756).</title>
        <authorList>
            <person name="Sudarsanam P."/>
            <person name="Ley R."/>
            <person name="Guruge J."/>
            <person name="Turnbaugh P.J."/>
            <person name="Mahowald M."/>
            <person name="Liep D."/>
            <person name="Gordon J."/>
        </authorList>
    </citation>
    <scope>NUCLEOTIDE SEQUENCE [LARGE SCALE GENOMIC DNA]</scope>
    <source>
        <strain evidence="1 2">ATCC 27756</strain>
    </source>
</reference>
<dbReference type="EMBL" id="AAVP02000009">
    <property type="protein sequence ID" value="EDK23993.1"/>
    <property type="molecule type" value="Genomic_DNA"/>
</dbReference>
<sequence>MALLAEIRAKRKAAGSTAAFLQRLLYLKRKGEFNGK</sequence>
<reference evidence="1 2" key="1">
    <citation type="submission" date="2007-03" db="EMBL/GenBank/DDBJ databases">
        <authorList>
            <person name="Fulton L."/>
            <person name="Clifton S."/>
            <person name="Fulton B."/>
            <person name="Xu J."/>
            <person name="Minx P."/>
            <person name="Pepin K.H."/>
            <person name="Johnson M."/>
            <person name="Thiruvilangam P."/>
            <person name="Bhonagiri V."/>
            <person name="Nash W.E."/>
            <person name="Mardis E.R."/>
            <person name="Wilson R.K."/>
        </authorList>
    </citation>
    <scope>NUCLEOTIDE SEQUENCE [LARGE SCALE GENOMIC DNA]</scope>
    <source>
        <strain evidence="1 2">ATCC 27756</strain>
    </source>
</reference>
<gene>
    <name evidence="1" type="ORF">RUMTOR_01880</name>
</gene>
<accession>A5KNQ5</accession>
<dbReference type="Proteomes" id="UP000003577">
    <property type="component" value="Unassembled WGS sequence"/>
</dbReference>